<dbReference type="GO" id="GO:0000287">
    <property type="term" value="F:magnesium ion binding"/>
    <property type="evidence" value="ECO:0007669"/>
    <property type="project" value="UniProtKB-UniRule"/>
</dbReference>
<sequence length="136" mass="16225">MYLLDTNIFLELILDQEKADDVEKFLRSAQKEKLYISEFSLYSVGIILFRQKLYDIFIRFVDDLIFTYGIHLVKLAPKDIKQLVEVAKQFNLDFDDAYQYTIAELYDLKIVSFDSDFDRTKRGRKTPEDILKEFKL</sequence>
<dbReference type="Gene3D" id="3.40.50.1010">
    <property type="entry name" value="5'-nuclease"/>
    <property type="match status" value="1"/>
</dbReference>
<keyword evidence="1 5" id="KW-1277">Toxin-antitoxin system</keyword>
<evidence type="ECO:0000256" key="5">
    <source>
        <dbReference type="HAMAP-Rule" id="MF_00265"/>
    </source>
</evidence>
<feature type="binding site" evidence="5">
    <location>
        <position position="96"/>
    </location>
    <ligand>
        <name>Mg(2+)</name>
        <dbReference type="ChEBI" id="CHEBI:18420"/>
    </ligand>
</feature>
<dbReference type="CDD" id="cd09854">
    <property type="entry name" value="PIN_VapC-like"/>
    <property type="match status" value="1"/>
</dbReference>
<keyword evidence="5" id="KW-0460">Magnesium</keyword>
<dbReference type="eggNOG" id="COG1848">
    <property type="taxonomic scope" value="Bacteria"/>
</dbReference>
<dbReference type="Proteomes" id="UP000006583">
    <property type="component" value="Chromosome"/>
</dbReference>
<protein>
    <recommendedName>
        <fullName evidence="5">Ribonuclease VapC</fullName>
        <shortName evidence="5">RNase VapC</shortName>
        <ecNumber evidence="5">3.1.-.-</ecNumber>
    </recommendedName>
    <alternativeName>
        <fullName evidence="5">Toxin VapC</fullName>
    </alternativeName>
</protein>
<organism evidence="7 8">
    <name type="scientific">Thermodesulfobacterium geofontis (strain OPF15)</name>
    <dbReference type="NCBI Taxonomy" id="795359"/>
    <lineage>
        <taxon>Bacteria</taxon>
        <taxon>Pseudomonadati</taxon>
        <taxon>Thermodesulfobacteriota</taxon>
        <taxon>Thermodesulfobacteria</taxon>
        <taxon>Thermodesulfobacteriales</taxon>
        <taxon>Thermodesulfobacteriaceae</taxon>
        <taxon>Thermodesulfobacterium</taxon>
    </lineage>
</organism>
<dbReference type="InterPro" id="IPR002716">
    <property type="entry name" value="PIN_dom"/>
</dbReference>
<accession>F8C3L4</accession>
<dbReference type="InterPro" id="IPR022907">
    <property type="entry name" value="VapC_family"/>
</dbReference>
<dbReference type="HAMAP" id="MF_00265">
    <property type="entry name" value="VapC_Nob1"/>
    <property type="match status" value="1"/>
</dbReference>
<dbReference type="Pfam" id="PF01850">
    <property type="entry name" value="PIN"/>
    <property type="match status" value="1"/>
</dbReference>
<gene>
    <name evidence="5" type="primary">vapC</name>
    <name evidence="7" type="ordered locus">TOPB45_0357</name>
</gene>
<dbReference type="HOGENOM" id="CLU_155940_0_0_0"/>
<keyword evidence="2 5" id="KW-0540">Nuclease</keyword>
<keyword evidence="4 5" id="KW-0378">Hydrolase</keyword>
<dbReference type="AlphaFoldDB" id="F8C3L4"/>
<evidence type="ECO:0000256" key="4">
    <source>
        <dbReference type="ARBA" id="ARBA00022801"/>
    </source>
</evidence>
<name>F8C3L4_THEGP</name>
<evidence type="ECO:0000259" key="6">
    <source>
        <dbReference type="Pfam" id="PF01850"/>
    </source>
</evidence>
<dbReference type="GO" id="GO:0090729">
    <property type="term" value="F:toxin activity"/>
    <property type="evidence" value="ECO:0007669"/>
    <property type="project" value="UniProtKB-KW"/>
</dbReference>
<evidence type="ECO:0000313" key="7">
    <source>
        <dbReference type="EMBL" id="AEH22463.1"/>
    </source>
</evidence>
<evidence type="ECO:0000256" key="1">
    <source>
        <dbReference type="ARBA" id="ARBA00022649"/>
    </source>
</evidence>
<keyword evidence="8" id="KW-1185">Reference proteome</keyword>
<keyword evidence="3 5" id="KW-0479">Metal-binding</keyword>
<dbReference type="EC" id="3.1.-.-" evidence="5"/>
<evidence type="ECO:0000256" key="3">
    <source>
        <dbReference type="ARBA" id="ARBA00022723"/>
    </source>
</evidence>
<feature type="binding site" evidence="5">
    <location>
        <position position="5"/>
    </location>
    <ligand>
        <name>Mg(2+)</name>
        <dbReference type="ChEBI" id="CHEBI:18420"/>
    </ligand>
</feature>
<comment type="function">
    <text evidence="5">Toxic component of a toxin-antitoxin (TA) system. An RNase.</text>
</comment>
<dbReference type="STRING" id="795359.TOPB45_0357"/>
<reference evidence="7 8" key="1">
    <citation type="journal article" date="2013" name="Genome Announc.">
        <title>Complete genome sequence of the hyperthermophilic sulfate-reducing bacterium Thermodesulfobacterium geofontis OPF15T.</title>
        <authorList>
            <person name="Elkins J.G."/>
            <person name="Hamilton-Brehm S.D."/>
            <person name="Lucas S."/>
            <person name="Han J."/>
            <person name="Lapidus A."/>
            <person name="Cheng J.F."/>
            <person name="Goodwin L.A."/>
            <person name="Pitluck S."/>
            <person name="Peters L."/>
            <person name="Mikhailova N."/>
            <person name="Davenport K.W."/>
            <person name="Detter J.C."/>
            <person name="Han C.S."/>
            <person name="Tapia R."/>
            <person name="Land M.L."/>
            <person name="Hauser L."/>
            <person name="Kyrpides N.C."/>
            <person name="Ivanova N.N."/>
            <person name="Pagani I."/>
            <person name="Bruce D."/>
            <person name="Woyke T."/>
            <person name="Cottingham R.W."/>
        </authorList>
    </citation>
    <scope>NUCLEOTIDE SEQUENCE [LARGE SCALE GENOMIC DNA]</scope>
    <source>
        <strain evidence="7 8">OPF15</strain>
    </source>
</reference>
<evidence type="ECO:0000256" key="2">
    <source>
        <dbReference type="ARBA" id="ARBA00022722"/>
    </source>
</evidence>
<dbReference type="SUPFAM" id="SSF88723">
    <property type="entry name" value="PIN domain-like"/>
    <property type="match status" value="1"/>
</dbReference>
<dbReference type="RefSeq" id="WP_013909163.1">
    <property type="nucleotide sequence ID" value="NC_015682.1"/>
</dbReference>
<feature type="domain" description="PIN" evidence="6">
    <location>
        <begin position="2"/>
        <end position="121"/>
    </location>
</feature>
<keyword evidence="5" id="KW-0800">Toxin</keyword>
<dbReference type="OrthoDB" id="572702at2"/>
<dbReference type="EMBL" id="CP002829">
    <property type="protein sequence ID" value="AEH22463.1"/>
    <property type="molecule type" value="Genomic_DNA"/>
</dbReference>
<dbReference type="GO" id="GO:0004540">
    <property type="term" value="F:RNA nuclease activity"/>
    <property type="evidence" value="ECO:0007669"/>
    <property type="project" value="InterPro"/>
</dbReference>
<dbReference type="KEGG" id="top:TOPB45_0357"/>
<proteinExistence type="inferred from homology"/>
<comment type="cofactor">
    <cofactor evidence="5">
        <name>Mg(2+)</name>
        <dbReference type="ChEBI" id="CHEBI:18420"/>
    </cofactor>
</comment>
<dbReference type="InterPro" id="IPR029060">
    <property type="entry name" value="PIN-like_dom_sf"/>
</dbReference>
<comment type="similarity">
    <text evidence="5">Belongs to the PINc/VapC protein family.</text>
</comment>
<dbReference type="GO" id="GO:0016787">
    <property type="term" value="F:hydrolase activity"/>
    <property type="evidence" value="ECO:0007669"/>
    <property type="project" value="UniProtKB-KW"/>
</dbReference>
<evidence type="ECO:0000313" key="8">
    <source>
        <dbReference type="Proteomes" id="UP000006583"/>
    </source>
</evidence>
<dbReference type="PATRIC" id="fig|795359.3.peg.360"/>